<dbReference type="EnsemblMetazoa" id="HelroT158474">
    <property type="protein sequence ID" value="HelroP158474"/>
    <property type="gene ID" value="HelroG158474"/>
</dbReference>
<dbReference type="Proteomes" id="UP000015101">
    <property type="component" value="Unassembled WGS sequence"/>
</dbReference>
<dbReference type="AlphaFoldDB" id="T1EMU4"/>
<dbReference type="EMBL" id="KB095811">
    <property type="protein sequence ID" value="ESO12066.1"/>
    <property type="molecule type" value="Genomic_DNA"/>
</dbReference>
<dbReference type="RefSeq" id="XP_009008786.1">
    <property type="nucleotide sequence ID" value="XM_009010538.1"/>
</dbReference>
<accession>T1EMU4</accession>
<protein>
    <submittedName>
        <fullName evidence="1 2">Uncharacterized protein</fullName>
    </submittedName>
</protein>
<organism evidence="2 3">
    <name type="scientific">Helobdella robusta</name>
    <name type="common">Californian leech</name>
    <dbReference type="NCBI Taxonomy" id="6412"/>
    <lineage>
        <taxon>Eukaryota</taxon>
        <taxon>Metazoa</taxon>
        <taxon>Spiralia</taxon>
        <taxon>Lophotrochozoa</taxon>
        <taxon>Annelida</taxon>
        <taxon>Clitellata</taxon>
        <taxon>Hirudinea</taxon>
        <taxon>Rhynchobdellida</taxon>
        <taxon>Glossiphoniidae</taxon>
        <taxon>Helobdella</taxon>
    </lineage>
</organism>
<reference evidence="2" key="3">
    <citation type="submission" date="2015-06" db="UniProtKB">
        <authorList>
            <consortium name="EnsemblMetazoa"/>
        </authorList>
    </citation>
    <scope>IDENTIFICATION</scope>
</reference>
<proteinExistence type="predicted"/>
<dbReference type="GeneID" id="20197894"/>
<reference evidence="1 3" key="2">
    <citation type="journal article" date="2013" name="Nature">
        <title>Insights into bilaterian evolution from three spiralian genomes.</title>
        <authorList>
            <person name="Simakov O."/>
            <person name="Marletaz F."/>
            <person name="Cho S.J."/>
            <person name="Edsinger-Gonzales E."/>
            <person name="Havlak P."/>
            <person name="Hellsten U."/>
            <person name="Kuo D.H."/>
            <person name="Larsson T."/>
            <person name="Lv J."/>
            <person name="Arendt D."/>
            <person name="Savage R."/>
            <person name="Osoegawa K."/>
            <person name="de Jong P."/>
            <person name="Grimwood J."/>
            <person name="Chapman J.A."/>
            <person name="Shapiro H."/>
            <person name="Aerts A."/>
            <person name="Otillar R.P."/>
            <person name="Terry A.Y."/>
            <person name="Boore J.L."/>
            <person name="Grigoriev I.V."/>
            <person name="Lindberg D.R."/>
            <person name="Seaver E.C."/>
            <person name="Weisblat D.A."/>
            <person name="Putnam N.H."/>
            <person name="Rokhsar D.S."/>
        </authorList>
    </citation>
    <scope>NUCLEOTIDE SEQUENCE</scope>
</reference>
<reference evidence="3" key="1">
    <citation type="submission" date="2012-12" db="EMBL/GenBank/DDBJ databases">
        <authorList>
            <person name="Hellsten U."/>
            <person name="Grimwood J."/>
            <person name="Chapman J.A."/>
            <person name="Shapiro H."/>
            <person name="Aerts A."/>
            <person name="Otillar R.P."/>
            <person name="Terry A.Y."/>
            <person name="Boore J.L."/>
            <person name="Simakov O."/>
            <person name="Marletaz F."/>
            <person name="Cho S.-J."/>
            <person name="Edsinger-Gonzales E."/>
            <person name="Havlak P."/>
            <person name="Kuo D.-H."/>
            <person name="Larsson T."/>
            <person name="Lv J."/>
            <person name="Arendt D."/>
            <person name="Savage R."/>
            <person name="Osoegawa K."/>
            <person name="de Jong P."/>
            <person name="Lindberg D.R."/>
            <person name="Seaver E.C."/>
            <person name="Weisblat D.A."/>
            <person name="Putnam N.H."/>
            <person name="Grigoriev I.V."/>
            <person name="Rokhsar D.S."/>
        </authorList>
    </citation>
    <scope>NUCLEOTIDE SEQUENCE</scope>
</reference>
<name>T1EMU4_HELRO</name>
<dbReference type="InParanoid" id="T1EMU4"/>
<dbReference type="KEGG" id="hro:HELRODRAFT_158474"/>
<sequence>MSNRPHVISDFIYFLINNVHCFDNEVFASNVVDFYRVEEVVAGVEILKDEIDIMKTNNLKNKPVEKFQFRGIIKKDKIQDCINFLKILTTNGLLDNCSVFVSPNLARIPTVLNWLNCNFQMIKNDIKAMLNIQRKVLIDTMDVNNKSLLDSLCNIVSSRSINNREINYAKACSANMPVANDSVSNCTTPCVVLKSNSYVANTVTAVSSENVKVVSDVKPKKNWHDSTAQSSQCESHDDEFQPVLNKKRKKSAASPWVGQMNQPTPNVKLNKPSKVFGTGADCPLKSSKVIEKKITYYIGNVQSCTKDVIENHLKSNDIAFPHCFPVVRKRNPKVNTGDIIAESTAFKIILPVNELTKLKNPDIWPNSEINLMFHQNGQADLLEVVDHDLNILNDYSYVCSQMLPENNRSGNVGGGVGLFVRNGLSSDVILFLRDLTFLLLKIKYGSFKVNNVADALHSSDHNFGYRKYIDSGVSDSFVLFECLPHEIIDVVKNLKNTHSCGDDFISNFY</sequence>
<gene>
    <name evidence="2" type="primary">20197894</name>
    <name evidence="1" type="ORF">HELRODRAFT_158474</name>
</gene>
<dbReference type="HOGENOM" id="CLU_535618_0_0_1"/>
<evidence type="ECO:0000313" key="3">
    <source>
        <dbReference type="Proteomes" id="UP000015101"/>
    </source>
</evidence>
<evidence type="ECO:0000313" key="2">
    <source>
        <dbReference type="EnsemblMetazoa" id="HelroP158474"/>
    </source>
</evidence>
<keyword evidence="3" id="KW-1185">Reference proteome</keyword>
<dbReference type="EMBL" id="AMQM01000045">
    <property type="status" value="NOT_ANNOTATED_CDS"/>
    <property type="molecule type" value="Genomic_DNA"/>
</dbReference>
<evidence type="ECO:0000313" key="1">
    <source>
        <dbReference type="EMBL" id="ESO12066.1"/>
    </source>
</evidence>
<dbReference type="CTD" id="20197894"/>